<evidence type="ECO:0000256" key="1">
    <source>
        <dbReference type="SAM" id="MobiDB-lite"/>
    </source>
</evidence>
<keyword evidence="2" id="KW-0472">Membrane</keyword>
<protein>
    <recommendedName>
        <fullName evidence="3">SNRNP25 ubiquitin-like domain-containing protein</fullName>
    </recommendedName>
</protein>
<sequence length="173" mass="19870">MRSRSISSEEEEESSSNQTPTSNHDVANAAGLFSRYHQYSKLPQPLVLKLSVLKLDASLFDVFVSKNSTVAELKQAVEEVFASTAKEISWWHVWGHFCLCYNGDKLINDKACLRNFGIKDGDQAYVHPIFTFEKKTEQQERYLQTALNVRIFAWIFLVMVPHGYALVHTFTYK</sequence>
<dbReference type="EMBL" id="OIVN01000967">
    <property type="protein sequence ID" value="SPC88023.1"/>
    <property type="molecule type" value="Genomic_DNA"/>
</dbReference>
<accession>A0A2N9FVE3</accession>
<dbReference type="InterPro" id="IPR039690">
    <property type="entry name" value="SNRNP25"/>
</dbReference>
<evidence type="ECO:0000313" key="4">
    <source>
        <dbReference type="EMBL" id="SPC88023.1"/>
    </source>
</evidence>
<feature type="region of interest" description="Disordered" evidence="1">
    <location>
        <begin position="1"/>
        <end position="23"/>
    </location>
</feature>
<feature type="domain" description="SNRNP25 ubiquitin-like" evidence="3">
    <location>
        <begin position="48"/>
        <end position="123"/>
    </location>
</feature>
<dbReference type="Pfam" id="PF18036">
    <property type="entry name" value="Ubiquitin_4"/>
    <property type="match status" value="1"/>
</dbReference>
<keyword evidence="2" id="KW-1133">Transmembrane helix</keyword>
<reference evidence="5" key="1">
    <citation type="submission" date="2018-02" db="EMBL/GenBank/DDBJ databases">
        <authorList>
            <person name="Cohen D.B."/>
            <person name="Kent A.D."/>
        </authorList>
    </citation>
    <scope>NUCLEOTIDE SEQUENCE</scope>
</reference>
<dbReference type="SUPFAM" id="SSF54236">
    <property type="entry name" value="Ubiquitin-like"/>
    <property type="match status" value="1"/>
</dbReference>
<dbReference type="AlphaFoldDB" id="A0A2N9FVE3"/>
<feature type="transmembrane region" description="Helical" evidence="2">
    <location>
        <begin position="151"/>
        <end position="170"/>
    </location>
</feature>
<proteinExistence type="predicted"/>
<dbReference type="InterPro" id="IPR029071">
    <property type="entry name" value="Ubiquitin-like_domsf"/>
</dbReference>
<dbReference type="CDD" id="cd17058">
    <property type="entry name" value="Ubl_SNRNP25"/>
    <property type="match status" value="1"/>
</dbReference>
<dbReference type="InterPro" id="IPR040610">
    <property type="entry name" value="SNRNP25_ubiquitin"/>
</dbReference>
<dbReference type="EMBL" id="OIVN01001491">
    <property type="protein sequence ID" value="SPC94617.1"/>
    <property type="molecule type" value="Genomic_DNA"/>
</dbReference>
<organism evidence="5">
    <name type="scientific">Fagus sylvatica</name>
    <name type="common">Beechnut</name>
    <dbReference type="NCBI Taxonomy" id="28930"/>
    <lineage>
        <taxon>Eukaryota</taxon>
        <taxon>Viridiplantae</taxon>
        <taxon>Streptophyta</taxon>
        <taxon>Embryophyta</taxon>
        <taxon>Tracheophyta</taxon>
        <taxon>Spermatophyta</taxon>
        <taxon>Magnoliopsida</taxon>
        <taxon>eudicotyledons</taxon>
        <taxon>Gunneridae</taxon>
        <taxon>Pentapetalae</taxon>
        <taxon>rosids</taxon>
        <taxon>fabids</taxon>
        <taxon>Fagales</taxon>
        <taxon>Fagaceae</taxon>
        <taxon>Fagus</taxon>
    </lineage>
</organism>
<keyword evidence="2" id="KW-0812">Transmembrane</keyword>
<dbReference type="PANTHER" id="PTHR14942">
    <property type="entry name" value="U11/U12 SMALL NUCLEAR RIBONUCLEOPROTEIN 25 KDA PROTEIN"/>
    <property type="match status" value="1"/>
</dbReference>
<dbReference type="PANTHER" id="PTHR14942:SF9">
    <property type="entry name" value="OS02G0188500 PROTEIN"/>
    <property type="match status" value="1"/>
</dbReference>
<evidence type="ECO:0000259" key="3">
    <source>
        <dbReference type="Pfam" id="PF18036"/>
    </source>
</evidence>
<name>A0A2N9FVE3_FAGSY</name>
<dbReference type="GO" id="GO:0000398">
    <property type="term" value="P:mRNA splicing, via spliceosome"/>
    <property type="evidence" value="ECO:0007669"/>
    <property type="project" value="InterPro"/>
</dbReference>
<gene>
    <name evidence="4" type="ORF">FSB_LOCUS15905</name>
    <name evidence="5" type="ORF">FSB_LOCUS22499</name>
</gene>
<evidence type="ECO:0000313" key="5">
    <source>
        <dbReference type="EMBL" id="SPC94617.1"/>
    </source>
</evidence>
<evidence type="ECO:0000256" key="2">
    <source>
        <dbReference type="SAM" id="Phobius"/>
    </source>
</evidence>
<dbReference type="Gene3D" id="3.10.20.90">
    <property type="entry name" value="Phosphatidylinositol 3-kinase Catalytic Subunit, Chain A, domain 1"/>
    <property type="match status" value="1"/>
</dbReference>